<dbReference type="Pfam" id="PF00665">
    <property type="entry name" value="rve"/>
    <property type="match status" value="1"/>
</dbReference>
<dbReference type="Gene3D" id="3.10.10.10">
    <property type="entry name" value="HIV Type 1 Reverse Transcriptase, subunit A, domain 1"/>
    <property type="match status" value="1"/>
</dbReference>
<keyword evidence="13" id="KW-1185">Reference proteome</keyword>
<dbReference type="SUPFAM" id="SSF50630">
    <property type="entry name" value="Acid proteases"/>
    <property type="match status" value="1"/>
</dbReference>
<evidence type="ECO:0000256" key="3">
    <source>
        <dbReference type="ARBA" id="ARBA00022695"/>
    </source>
</evidence>
<dbReference type="GO" id="GO:0015074">
    <property type="term" value="P:DNA integration"/>
    <property type="evidence" value="ECO:0007669"/>
    <property type="project" value="InterPro"/>
</dbReference>
<dbReference type="OrthoDB" id="8000983at2759"/>
<dbReference type="PANTHER" id="PTHR37984">
    <property type="entry name" value="PROTEIN CBG26694"/>
    <property type="match status" value="1"/>
</dbReference>
<dbReference type="Pfam" id="PF13975">
    <property type="entry name" value="gag-asp_proteas"/>
    <property type="match status" value="1"/>
</dbReference>
<dbReference type="GO" id="GO:0006508">
    <property type="term" value="P:proteolysis"/>
    <property type="evidence" value="ECO:0007669"/>
    <property type="project" value="InterPro"/>
</dbReference>
<dbReference type="InterPro" id="IPR041588">
    <property type="entry name" value="Integrase_H2C2"/>
</dbReference>
<dbReference type="PANTHER" id="PTHR37984:SF5">
    <property type="entry name" value="PROTEIN NYNRIN-LIKE"/>
    <property type="match status" value="1"/>
</dbReference>
<dbReference type="SUPFAM" id="SSF53098">
    <property type="entry name" value="Ribonuclease H-like"/>
    <property type="match status" value="1"/>
</dbReference>
<keyword evidence="6" id="KW-0255">Endonuclease</keyword>
<keyword evidence="3" id="KW-0548">Nucleotidyltransferase</keyword>
<dbReference type="PROSITE" id="PS50878">
    <property type="entry name" value="RT_POL"/>
    <property type="match status" value="1"/>
</dbReference>
<dbReference type="InterPro" id="IPR012337">
    <property type="entry name" value="RNaseH-like_sf"/>
</dbReference>
<proteinExistence type="predicted"/>
<dbReference type="CDD" id="cd01647">
    <property type="entry name" value="RT_LTR"/>
    <property type="match status" value="1"/>
</dbReference>
<dbReference type="InterPro" id="IPR041373">
    <property type="entry name" value="RT_RNaseH"/>
</dbReference>
<feature type="region of interest" description="Disordered" evidence="9">
    <location>
        <begin position="1"/>
        <end position="53"/>
    </location>
</feature>
<dbReference type="PROSITE" id="PS50994">
    <property type="entry name" value="INTEGRASE"/>
    <property type="match status" value="1"/>
</dbReference>
<dbReference type="Pfam" id="PF00078">
    <property type="entry name" value="RVT_1"/>
    <property type="match status" value="1"/>
</dbReference>
<evidence type="ECO:0000256" key="6">
    <source>
        <dbReference type="ARBA" id="ARBA00022759"/>
    </source>
</evidence>
<dbReference type="Gene3D" id="3.30.70.270">
    <property type="match status" value="2"/>
</dbReference>
<evidence type="ECO:0000313" key="13">
    <source>
        <dbReference type="Proteomes" id="UP000740883"/>
    </source>
</evidence>
<evidence type="ECO:0000256" key="4">
    <source>
        <dbReference type="ARBA" id="ARBA00022722"/>
    </source>
</evidence>
<feature type="compositionally biased region" description="Polar residues" evidence="9">
    <location>
        <begin position="17"/>
        <end position="40"/>
    </location>
</feature>
<evidence type="ECO:0000256" key="9">
    <source>
        <dbReference type="SAM" id="MobiDB-lite"/>
    </source>
</evidence>
<keyword evidence="4" id="KW-0540">Nuclease</keyword>
<feature type="domain" description="Integrase catalytic" evidence="11">
    <location>
        <begin position="1028"/>
        <end position="1198"/>
    </location>
</feature>
<dbReference type="GO" id="GO:0004519">
    <property type="term" value="F:endonuclease activity"/>
    <property type="evidence" value="ECO:0007669"/>
    <property type="project" value="UniProtKB-KW"/>
</dbReference>
<evidence type="ECO:0000259" key="11">
    <source>
        <dbReference type="PROSITE" id="PS50994"/>
    </source>
</evidence>
<dbReference type="GO" id="GO:0004190">
    <property type="term" value="F:aspartic-type endopeptidase activity"/>
    <property type="evidence" value="ECO:0007669"/>
    <property type="project" value="UniProtKB-KW"/>
</dbReference>
<feature type="domain" description="Reverse transcriptase" evidence="10">
    <location>
        <begin position="516"/>
        <end position="695"/>
    </location>
</feature>
<comment type="caution">
    <text evidence="12">The sequence shown here is derived from an EMBL/GenBank/DDBJ whole genome shotgun (WGS) entry which is preliminary data.</text>
</comment>
<dbReference type="EC" id="2.7.7.49" evidence="1"/>
<keyword evidence="5" id="KW-0064">Aspartyl protease</keyword>
<dbReference type="InterPro" id="IPR001584">
    <property type="entry name" value="Integrase_cat-core"/>
</dbReference>
<dbReference type="EMBL" id="SBJO01000233">
    <property type="protein sequence ID" value="KAF9761954.1"/>
    <property type="molecule type" value="Genomic_DNA"/>
</dbReference>
<dbReference type="InterPro" id="IPR043502">
    <property type="entry name" value="DNA/RNA_pol_sf"/>
</dbReference>
<sequence>MESQINKHFHLNHDKMSSSSKHTPNNPQYTKNNYKPTHTRSPGPLHLINPTEAKRQENTYKSLKFPLKLKDVELEEPPQITIFIFSNPHVQDILEWSKELRSLVITNEWTEETSKTILNLLIADEYKPKIESKRTFDSKLDALCEAVYNEEQFNCYRNLLTSARRNSFPSIETYFTFLDKVRERADLCLKSNSNGDRIPERDITDVVLKTLNVKEKEMLMNMQAETLTEIKNALIKHEKLQNLYNIQDNPKVEYSSKYPGRTPHTRNYCSYHKSTTHNTNECVAYANYRKRNSAGRNSSNNRELLAVNTEEIKSQANVNGNKTKLTLPSTLNGLNTTLIIDTGADLNFVSKEVAERIPNSSKTIIDNTNIIFANGSKEKLTEKHTVTFHDIRSGVSSKEEFFVIPTLPYDGILGQKFLQKHNCTICFKEGTVNLSKTNLNQPMNPDEEILNKIHSPYSVINHVEHIVEIYKNKNPRLGLIKGCNMHLYLNDETPVRKKPYPISLNYIPKVKEEIKKLLEMKIIRKSESPYAAPAFPKTKKNGDIRLLIDYRGLNKKTIKQGYPFPSIQNSLTELKGSEIFSQLDLNMGYYQIQVDEQSIAKTAFVLPFGQYEFLRMPFGLSNAPREFQRIMNEKLADLNFVKVFVDDILIYSRSDEEHANHIEEVLKRLHDEGISINFDKSSFMKREVKYLGKIIDSEGIRPDISTIFKIENDLTPKTRKHLMKLLGVLNWFRDHIPGLSTRIAGLTSKLAHDTPFNWSQQDTNVVKDVIKTIKEQIVLHHPDVNEEFILSTDASDVGAGAVLTQRGKIVGIYSYKFHKSEINYTVTEKELLAIVKALQHFRPMILGAIIKVKTDHRNLLYITKCETNRAQRWKILLDEYGVEIEHVEGKNNVGPDTLSRCFFTETTTSTTEEMNSELKAIEKATRNYINPSEAISETIFEKVINGYNVLTDVKNRIIIPKEHEETFLNRMHFKLAHPGINRLAQTISRAFMVEKLYSKIKKLTRDCKHCQRNKNFHTKYGILQGSISSESPFSKIAMDLLGPINPHEFKGDYDTESKMLLVIVDIYSRWTEIYILDKTTSGEIIKALAKWFKKHGIPKTILSDQGRQFTSKHFKEYMKASNISLITSSAYNPTGNSIVERMNQTIGNSLRCLRALTMKEAVDRTIRGICNSYHQTLRCSPFEVVYKINPLNPIVKATQNHHDILRNKAKQATKDLERTNKNRIPHYYHEGEKVYVKSPFHDKMDHRWQGPFQIEKANNCKNYLIIKQNNKPQRVNIKRVRPFEHG</sequence>
<dbReference type="InterPro" id="IPR021109">
    <property type="entry name" value="Peptidase_aspartic_dom_sf"/>
</dbReference>
<dbReference type="Gene3D" id="2.40.70.10">
    <property type="entry name" value="Acid Proteases"/>
    <property type="match status" value="1"/>
</dbReference>
<keyword evidence="2" id="KW-0808">Transferase</keyword>
<dbReference type="CDD" id="cd09274">
    <property type="entry name" value="RNase_HI_RT_Ty3"/>
    <property type="match status" value="1"/>
</dbReference>
<dbReference type="InterPro" id="IPR000477">
    <property type="entry name" value="RT_dom"/>
</dbReference>
<dbReference type="GO" id="GO:0005634">
    <property type="term" value="C:nucleus"/>
    <property type="evidence" value="ECO:0007669"/>
    <property type="project" value="UniProtKB-ARBA"/>
</dbReference>
<organism evidence="12 13">
    <name type="scientific">Nosema granulosis</name>
    <dbReference type="NCBI Taxonomy" id="83296"/>
    <lineage>
        <taxon>Eukaryota</taxon>
        <taxon>Fungi</taxon>
        <taxon>Fungi incertae sedis</taxon>
        <taxon>Microsporidia</taxon>
        <taxon>Nosematidae</taxon>
        <taxon>Nosema</taxon>
    </lineage>
</organism>
<keyword evidence="5" id="KW-0645">Protease</keyword>
<dbReference type="SUPFAM" id="SSF56672">
    <property type="entry name" value="DNA/RNA polymerases"/>
    <property type="match status" value="1"/>
</dbReference>
<dbReference type="Gene3D" id="3.30.420.10">
    <property type="entry name" value="Ribonuclease H-like superfamily/Ribonuclease H"/>
    <property type="match status" value="1"/>
</dbReference>
<dbReference type="Gene3D" id="1.10.340.70">
    <property type="match status" value="1"/>
</dbReference>
<dbReference type="InterPro" id="IPR050951">
    <property type="entry name" value="Retrovirus_Pol_polyprotein"/>
</dbReference>
<dbReference type="GO" id="GO:0003676">
    <property type="term" value="F:nucleic acid binding"/>
    <property type="evidence" value="ECO:0007669"/>
    <property type="project" value="InterPro"/>
</dbReference>
<dbReference type="Pfam" id="PF17917">
    <property type="entry name" value="RT_RNaseH"/>
    <property type="match status" value="1"/>
</dbReference>
<evidence type="ECO:0000256" key="1">
    <source>
        <dbReference type="ARBA" id="ARBA00012493"/>
    </source>
</evidence>
<protein>
    <recommendedName>
        <fullName evidence="1">RNA-directed DNA polymerase</fullName>
        <ecNumber evidence="1">2.7.7.49</ecNumber>
    </recommendedName>
</protein>
<accession>A0A9P6GXA3</accession>
<dbReference type="InterPro" id="IPR001969">
    <property type="entry name" value="Aspartic_peptidase_AS"/>
</dbReference>
<evidence type="ECO:0000256" key="5">
    <source>
        <dbReference type="ARBA" id="ARBA00022750"/>
    </source>
</evidence>
<dbReference type="Proteomes" id="UP000740883">
    <property type="component" value="Unassembled WGS sequence"/>
</dbReference>
<gene>
    <name evidence="12" type="primary">Tf2-6_17</name>
    <name evidence="12" type="ORF">NGRA_2309</name>
</gene>
<evidence type="ECO:0000313" key="12">
    <source>
        <dbReference type="EMBL" id="KAF9761954.1"/>
    </source>
</evidence>
<evidence type="ECO:0000256" key="8">
    <source>
        <dbReference type="ARBA" id="ARBA00022918"/>
    </source>
</evidence>
<dbReference type="GO" id="GO:0003964">
    <property type="term" value="F:RNA-directed DNA polymerase activity"/>
    <property type="evidence" value="ECO:0007669"/>
    <property type="project" value="UniProtKB-KW"/>
</dbReference>
<reference evidence="12 13" key="1">
    <citation type="journal article" date="2020" name="Genome Biol. Evol.">
        <title>Comparative genomics of strictly vertically transmitted, feminizing microsporidia endosymbionts of amphipod crustaceans.</title>
        <authorList>
            <person name="Cormier A."/>
            <person name="Chebbi M.A."/>
            <person name="Giraud I."/>
            <person name="Wattier R."/>
            <person name="Teixeira M."/>
            <person name="Gilbert C."/>
            <person name="Rigaud T."/>
            <person name="Cordaux R."/>
        </authorList>
    </citation>
    <scope>NUCLEOTIDE SEQUENCE [LARGE SCALE GENOMIC DNA]</scope>
    <source>
        <strain evidence="12 13">Ou3-Ou53</strain>
    </source>
</reference>
<evidence type="ECO:0000259" key="10">
    <source>
        <dbReference type="PROSITE" id="PS50878"/>
    </source>
</evidence>
<name>A0A9P6GXA3_9MICR</name>
<dbReference type="InterPro" id="IPR036397">
    <property type="entry name" value="RNaseH_sf"/>
</dbReference>
<evidence type="ECO:0000256" key="7">
    <source>
        <dbReference type="ARBA" id="ARBA00022801"/>
    </source>
</evidence>
<keyword evidence="7" id="KW-0378">Hydrolase</keyword>
<keyword evidence="8" id="KW-0695">RNA-directed DNA polymerase</keyword>
<dbReference type="PROSITE" id="PS00141">
    <property type="entry name" value="ASP_PROTEASE"/>
    <property type="match status" value="1"/>
</dbReference>
<dbReference type="CDD" id="cd00303">
    <property type="entry name" value="retropepsin_like"/>
    <property type="match status" value="1"/>
</dbReference>
<dbReference type="InterPro" id="IPR043128">
    <property type="entry name" value="Rev_trsase/Diguanyl_cyclase"/>
</dbReference>
<evidence type="ECO:0000256" key="2">
    <source>
        <dbReference type="ARBA" id="ARBA00022679"/>
    </source>
</evidence>
<dbReference type="Pfam" id="PF17921">
    <property type="entry name" value="Integrase_H2C2"/>
    <property type="match status" value="1"/>
</dbReference>